<keyword evidence="9" id="KW-1133">Transmembrane helix</keyword>
<keyword evidence="8" id="KW-0349">Heme</keyword>
<keyword evidence="5" id="KW-0560">Oxidoreductase</keyword>
<evidence type="ECO:0000256" key="6">
    <source>
        <dbReference type="ARBA" id="ARBA00023004"/>
    </source>
</evidence>
<dbReference type="VEuPathDB" id="FungiDB:AGR57_6488"/>
<name>G5EJQ0_PHACH</name>
<accession>G5EJQ0</accession>
<evidence type="ECO:0000313" key="10">
    <source>
        <dbReference type="EMBL" id="BAL05112.1"/>
    </source>
</evidence>
<proteinExistence type="evidence at transcript level"/>
<dbReference type="EMBL" id="AB597825">
    <property type="protein sequence ID" value="BAL05112.1"/>
    <property type="molecule type" value="mRNA"/>
</dbReference>
<evidence type="ECO:0000256" key="9">
    <source>
        <dbReference type="SAM" id="Phobius"/>
    </source>
</evidence>
<evidence type="ECO:0000256" key="2">
    <source>
        <dbReference type="ARBA" id="ARBA00005179"/>
    </source>
</evidence>
<dbReference type="InterPro" id="IPR050121">
    <property type="entry name" value="Cytochrome_P450_monoxygenase"/>
</dbReference>
<organism evidence="10">
    <name type="scientific">Phanerodontia chrysosporium</name>
    <name type="common">White-rot fungus</name>
    <name type="synonym">Sporotrichum pruinosum</name>
    <dbReference type="NCBI Taxonomy" id="2822231"/>
    <lineage>
        <taxon>Eukaryota</taxon>
        <taxon>Fungi</taxon>
        <taxon>Dikarya</taxon>
        <taxon>Basidiomycota</taxon>
        <taxon>Agaricomycotina</taxon>
        <taxon>Agaricomycetes</taxon>
        <taxon>Polyporales</taxon>
        <taxon>Phanerochaetaceae</taxon>
        <taxon>Phanerodontia</taxon>
    </lineage>
</organism>
<dbReference type="InterPro" id="IPR036396">
    <property type="entry name" value="Cyt_P450_sf"/>
</dbReference>
<protein>
    <submittedName>
        <fullName evidence="10">Cytochrome P450</fullName>
    </submittedName>
</protein>
<keyword evidence="6 8" id="KW-0408">Iron</keyword>
<dbReference type="Gene3D" id="1.10.630.10">
    <property type="entry name" value="Cytochrome P450"/>
    <property type="match status" value="1"/>
</dbReference>
<dbReference type="CDD" id="cd11061">
    <property type="entry name" value="CYP67-like"/>
    <property type="match status" value="1"/>
</dbReference>
<keyword evidence="9" id="KW-0472">Membrane</keyword>
<dbReference type="GO" id="GO:0005506">
    <property type="term" value="F:iron ion binding"/>
    <property type="evidence" value="ECO:0007669"/>
    <property type="project" value="InterPro"/>
</dbReference>
<comment type="similarity">
    <text evidence="3">Belongs to the cytochrome P450 family.</text>
</comment>
<dbReference type="GO" id="GO:0016705">
    <property type="term" value="F:oxidoreductase activity, acting on paired donors, with incorporation or reduction of molecular oxygen"/>
    <property type="evidence" value="ECO:0007669"/>
    <property type="project" value="InterPro"/>
</dbReference>
<evidence type="ECO:0000256" key="5">
    <source>
        <dbReference type="ARBA" id="ARBA00023002"/>
    </source>
</evidence>
<dbReference type="PANTHER" id="PTHR24305">
    <property type="entry name" value="CYTOCHROME P450"/>
    <property type="match status" value="1"/>
</dbReference>
<dbReference type="PRINTS" id="PR00385">
    <property type="entry name" value="P450"/>
</dbReference>
<evidence type="ECO:0000256" key="3">
    <source>
        <dbReference type="ARBA" id="ARBA00010617"/>
    </source>
</evidence>
<gene>
    <name evidence="10" type="primary">PcCYP_22a</name>
</gene>
<reference evidence="10" key="1">
    <citation type="submission" date="2010-10" db="EMBL/GenBank/DDBJ databases">
        <title>Phanerochaete chrysosporium cytochrome P450.</title>
        <authorList>
            <person name="Hirosue S."/>
            <person name="Hiratsuka N."/>
            <person name="Ichinose H."/>
            <person name="Wariishi H."/>
        </authorList>
    </citation>
    <scope>NUCLEOTIDE SEQUENCE</scope>
    <source>
        <strain evidence="10">ATCC 34541</strain>
    </source>
</reference>
<feature type="transmembrane region" description="Helical" evidence="9">
    <location>
        <begin position="71"/>
        <end position="90"/>
    </location>
</feature>
<comment type="pathway">
    <text evidence="2">Secondary metabolite biosynthesis.</text>
</comment>
<dbReference type="Pfam" id="PF00067">
    <property type="entry name" value="p450"/>
    <property type="match status" value="1"/>
</dbReference>
<dbReference type="PANTHER" id="PTHR24305:SF187">
    <property type="entry name" value="P450, PUTATIVE (EUROFUNG)-RELATED"/>
    <property type="match status" value="1"/>
</dbReference>
<sequence>MALLQLAQDAFRRSHPASVMGWAAVACYALYHKYLNKPVHPLYHFCLLLVVPAALLALLQAIHRISVAQECGYALFYWLVMASATVVYRISPFHPLANYPGPLAAKISKLYLAYLTAKGRAHEDVRALHSKYGDVVRIGPNELSFNRSDAIQTIYADKTMPKGPYYVARTNLAGVVQLDGVRDFKEHARRRRPWNKAMNSAAIKSYEPIVSSTASQPLGELSRRIHNDVNISDWMSFYGFDFMGRMVFGREWGMLKEGRDVNDYWHTMDKCLTIVSWSSQIPWSVPIIRLMKPPPEVLKMQKISDDSATARLTSEGSRVKDLYYYLLNEDDSSKSELTRDECISEGVVAIVAGSDTAATALTHLCYYLLTHPDSLKKLRQEIEEAYPTLGSELDDLSRQAEMPYLNACINETLRLLPPVLTGLQRSVTAGSGAIIAGYFVPEGVDVSVHHYSVHRNSQDFSPIPDTFWPDRWLDQDAYVLPNGDVIGKGEVRTNRGAFMPFSVGPQQCAGKNLAMVELRAVACGLFRRFDLSLSERMNICDYEKGLRDAYTTVRGPLYVKLKPRKE</sequence>
<evidence type="ECO:0000256" key="4">
    <source>
        <dbReference type="ARBA" id="ARBA00022723"/>
    </source>
</evidence>
<feature type="binding site" description="axial binding residue" evidence="8">
    <location>
        <position position="508"/>
    </location>
    <ligand>
        <name>heme</name>
        <dbReference type="ChEBI" id="CHEBI:30413"/>
    </ligand>
    <ligandPart>
        <name>Fe</name>
        <dbReference type="ChEBI" id="CHEBI:18248"/>
    </ligandPart>
</feature>
<evidence type="ECO:0000256" key="7">
    <source>
        <dbReference type="ARBA" id="ARBA00023033"/>
    </source>
</evidence>
<evidence type="ECO:0000256" key="8">
    <source>
        <dbReference type="PIRSR" id="PIRSR602403-1"/>
    </source>
</evidence>
<dbReference type="InterPro" id="IPR001128">
    <property type="entry name" value="Cyt_P450"/>
</dbReference>
<comment type="cofactor">
    <cofactor evidence="1 8">
        <name>heme</name>
        <dbReference type="ChEBI" id="CHEBI:30413"/>
    </cofactor>
</comment>
<dbReference type="InterPro" id="IPR002403">
    <property type="entry name" value="Cyt_P450_E_grp-IV"/>
</dbReference>
<dbReference type="AlphaFoldDB" id="G5EJQ0"/>
<keyword evidence="9" id="KW-0812">Transmembrane</keyword>
<dbReference type="GO" id="GO:0004497">
    <property type="term" value="F:monooxygenase activity"/>
    <property type="evidence" value="ECO:0007669"/>
    <property type="project" value="UniProtKB-KW"/>
</dbReference>
<dbReference type="SUPFAM" id="SSF48264">
    <property type="entry name" value="Cytochrome P450"/>
    <property type="match status" value="1"/>
</dbReference>
<keyword evidence="4 8" id="KW-0479">Metal-binding</keyword>
<evidence type="ECO:0000256" key="1">
    <source>
        <dbReference type="ARBA" id="ARBA00001971"/>
    </source>
</evidence>
<feature type="transmembrane region" description="Helical" evidence="9">
    <location>
        <begin position="42"/>
        <end position="59"/>
    </location>
</feature>
<dbReference type="PRINTS" id="PR00465">
    <property type="entry name" value="EP450IV"/>
</dbReference>
<keyword evidence="7" id="KW-0503">Monooxygenase</keyword>
<dbReference type="GO" id="GO:0020037">
    <property type="term" value="F:heme binding"/>
    <property type="evidence" value="ECO:0007669"/>
    <property type="project" value="InterPro"/>
</dbReference>